<organism evidence="1 2">
    <name type="scientific">Seminavis robusta</name>
    <dbReference type="NCBI Taxonomy" id="568900"/>
    <lineage>
        <taxon>Eukaryota</taxon>
        <taxon>Sar</taxon>
        <taxon>Stramenopiles</taxon>
        <taxon>Ochrophyta</taxon>
        <taxon>Bacillariophyta</taxon>
        <taxon>Bacillariophyceae</taxon>
        <taxon>Bacillariophycidae</taxon>
        <taxon>Naviculales</taxon>
        <taxon>Naviculaceae</taxon>
        <taxon>Seminavis</taxon>
    </lineage>
</organism>
<name>A0A9N8E7G0_9STRA</name>
<evidence type="ECO:0008006" key="3">
    <source>
        <dbReference type="Google" id="ProtNLM"/>
    </source>
</evidence>
<comment type="caution">
    <text evidence="1">The sequence shown here is derived from an EMBL/GenBank/DDBJ whole genome shotgun (WGS) entry which is preliminary data.</text>
</comment>
<dbReference type="AlphaFoldDB" id="A0A9N8E7G0"/>
<gene>
    <name evidence="1" type="ORF">SEMRO_748_G196690.1</name>
</gene>
<protein>
    <recommendedName>
        <fullName evidence="3">CENP-V/GFA domain-containing protein</fullName>
    </recommendedName>
</protein>
<proteinExistence type="predicted"/>
<dbReference type="Proteomes" id="UP001153069">
    <property type="component" value="Unassembled WGS sequence"/>
</dbReference>
<dbReference type="EMBL" id="CAICTM010000747">
    <property type="protein sequence ID" value="CAB9515927.1"/>
    <property type="molecule type" value="Genomic_DNA"/>
</dbReference>
<keyword evidence="2" id="KW-1185">Reference proteome</keyword>
<reference evidence="1" key="1">
    <citation type="submission" date="2020-06" db="EMBL/GenBank/DDBJ databases">
        <authorList>
            <consortium name="Plant Systems Biology data submission"/>
        </authorList>
    </citation>
    <scope>NUCLEOTIDE SEQUENCE</scope>
    <source>
        <strain evidence="1">D6</strain>
    </source>
</reference>
<evidence type="ECO:0000313" key="1">
    <source>
        <dbReference type="EMBL" id="CAB9515927.1"/>
    </source>
</evidence>
<accession>A0A9N8E7G0</accession>
<evidence type="ECO:0000313" key="2">
    <source>
        <dbReference type="Proteomes" id="UP001153069"/>
    </source>
</evidence>
<sequence length="248" mass="26831">MTDTTKAEPQESTTEPNNNKYDGYFACHCGKIRIDVVQPASSNWVTPTAALCQCNDCVQHAKAVSRYRQEHCSSAAAADALTASNAVDMRQIYKSDAVKLTGTEYLQAVKLKQDSPAIRYHSNCCGTPLMMDYTMAPFFLVYQHTIASTQDDDSSTLLFQRMTPTVVLNHQYALPNSPPTPEGIPVRDGVSLGFMSHAIGRLVVGLLAGKSKSPIAAQLDTVPVSIGIDSIFGKSPAAKGEDNQLLED</sequence>